<dbReference type="Proteomes" id="UP001280581">
    <property type="component" value="Unassembled WGS sequence"/>
</dbReference>
<evidence type="ECO:0000313" key="2">
    <source>
        <dbReference type="Proteomes" id="UP001280581"/>
    </source>
</evidence>
<sequence length="215" mass="23771">MPSRTPITMARRLSTAAQAPSPSFNAARVATPLIAATAATAAATAVTASRAAPKLGRIAKWYLPTMAAVAFGMLYVPESLFVEPSKRTVTLDQANRFIGMGVDQQLSDHNRRANSAYEMTQEERNQAMLDSFGSRSSLDDMEKAIAGYEATRPKGPVERRMELENAYGERSSLKHLRRAMQMYEVHPGGQERMKKEVTRLVRGGRPELEIPQMEN</sequence>
<keyword evidence="2" id="KW-1185">Reference proteome</keyword>
<accession>A0AAN6RIA1</accession>
<dbReference type="AlphaFoldDB" id="A0AAN6RIA1"/>
<reference evidence="1 2" key="1">
    <citation type="submission" date="2021-02" db="EMBL/GenBank/DDBJ databases">
        <title>Genome assembly of Pseudopithomyces chartarum.</title>
        <authorList>
            <person name="Jauregui R."/>
            <person name="Singh J."/>
            <person name="Voisey C."/>
        </authorList>
    </citation>
    <scope>NUCLEOTIDE SEQUENCE [LARGE SCALE GENOMIC DNA]</scope>
    <source>
        <strain evidence="1 2">AGR01</strain>
    </source>
</reference>
<comment type="caution">
    <text evidence="1">The sequence shown here is derived from an EMBL/GenBank/DDBJ whole genome shotgun (WGS) entry which is preliminary data.</text>
</comment>
<protein>
    <submittedName>
        <fullName evidence="1">Uncharacterized protein</fullName>
    </submittedName>
</protein>
<dbReference type="EMBL" id="WVTA01000004">
    <property type="protein sequence ID" value="KAK3214295.1"/>
    <property type="molecule type" value="Genomic_DNA"/>
</dbReference>
<organism evidence="1 2">
    <name type="scientific">Pseudopithomyces chartarum</name>
    <dbReference type="NCBI Taxonomy" id="1892770"/>
    <lineage>
        <taxon>Eukaryota</taxon>
        <taxon>Fungi</taxon>
        <taxon>Dikarya</taxon>
        <taxon>Ascomycota</taxon>
        <taxon>Pezizomycotina</taxon>
        <taxon>Dothideomycetes</taxon>
        <taxon>Pleosporomycetidae</taxon>
        <taxon>Pleosporales</taxon>
        <taxon>Massarineae</taxon>
        <taxon>Didymosphaeriaceae</taxon>
        <taxon>Pseudopithomyces</taxon>
    </lineage>
</organism>
<proteinExistence type="predicted"/>
<gene>
    <name evidence="1" type="ORF">GRF29_28g2605971</name>
</gene>
<evidence type="ECO:0000313" key="1">
    <source>
        <dbReference type="EMBL" id="KAK3214295.1"/>
    </source>
</evidence>
<name>A0AAN6RIA1_9PLEO</name>